<reference evidence="1 2" key="1">
    <citation type="journal article" date="2012" name="Science">
        <title>The Paleozoic origin of enzymatic lignin decomposition reconstructed from 31 fungal genomes.</title>
        <authorList>
            <person name="Floudas D."/>
            <person name="Binder M."/>
            <person name="Riley R."/>
            <person name="Barry K."/>
            <person name="Blanchette R.A."/>
            <person name="Henrissat B."/>
            <person name="Martinez A.T."/>
            <person name="Otillar R."/>
            <person name="Spatafora J.W."/>
            <person name="Yadav J.S."/>
            <person name="Aerts A."/>
            <person name="Benoit I."/>
            <person name="Boyd A."/>
            <person name="Carlson A."/>
            <person name="Copeland A."/>
            <person name="Coutinho P.M."/>
            <person name="de Vries R.P."/>
            <person name="Ferreira P."/>
            <person name="Findley K."/>
            <person name="Foster B."/>
            <person name="Gaskell J."/>
            <person name="Glotzer D."/>
            <person name="Gorecki P."/>
            <person name="Heitman J."/>
            <person name="Hesse C."/>
            <person name="Hori C."/>
            <person name="Igarashi K."/>
            <person name="Jurgens J.A."/>
            <person name="Kallen N."/>
            <person name="Kersten P."/>
            <person name="Kohler A."/>
            <person name="Kuees U."/>
            <person name="Kumar T.K.A."/>
            <person name="Kuo A."/>
            <person name="LaButti K."/>
            <person name="Larrondo L.F."/>
            <person name="Lindquist E."/>
            <person name="Ling A."/>
            <person name="Lombard V."/>
            <person name="Lucas S."/>
            <person name="Lundell T."/>
            <person name="Martin R."/>
            <person name="McLaughlin D.J."/>
            <person name="Morgenstern I."/>
            <person name="Morin E."/>
            <person name="Murat C."/>
            <person name="Nagy L.G."/>
            <person name="Nolan M."/>
            <person name="Ohm R.A."/>
            <person name="Patyshakuliyeva A."/>
            <person name="Rokas A."/>
            <person name="Ruiz-Duenas F.J."/>
            <person name="Sabat G."/>
            <person name="Salamov A."/>
            <person name="Samejima M."/>
            <person name="Schmutz J."/>
            <person name="Slot J.C."/>
            <person name="St John F."/>
            <person name="Stenlid J."/>
            <person name="Sun H."/>
            <person name="Sun S."/>
            <person name="Syed K."/>
            <person name="Tsang A."/>
            <person name="Wiebenga A."/>
            <person name="Young D."/>
            <person name="Pisabarro A."/>
            <person name="Eastwood D.C."/>
            <person name="Martin F."/>
            <person name="Cullen D."/>
            <person name="Grigoriev I.V."/>
            <person name="Hibbett D.S."/>
        </authorList>
    </citation>
    <scope>NUCLEOTIDE SEQUENCE</scope>
    <source>
        <strain evidence="2">FP-58527</strain>
    </source>
</reference>
<gene>
    <name evidence="1" type="ORF">FOMPIDRAFT_1047359</name>
</gene>
<evidence type="ECO:0000313" key="1">
    <source>
        <dbReference type="EMBL" id="EPT02992.1"/>
    </source>
</evidence>
<dbReference type="HOGENOM" id="CLU_021164_6_0_1"/>
<sequence length="505" mass="56034">MHSALLIDEILQEVLEACSAWTEQEYRSSLCQIARCCKAWSDPALDRLWARLDGVTPLVRLLPEGLPQQDEMRDAALARFRVYAFRVRSIRQAEAVRIPTALRGLVSLPKLASIRFREGGCQTADFWGISRTMREVDIHLGFSRRKGFPTDALTRYLEELHDASPDMQVLRIRGTATMPLLCRVSKYTHLRALDLRVGSSLSMEIFCTIAATFATLSELTVDARHLDAQEVVEGIHAPTTGTGIFTSLRSLTLQAKPAFASALLQLIPSRTLDTFHLDAQWTADAPPSPLHQVFAHLPDSLRTVSLECFDDVDCIDRATLRPLARLAGLRRLDIQVAVTPSLDDQDARDVAAWWPNLEHLAIGAVEDICGVPRDYGMTPAAYPWFARSCPELESLALPVHIPTSAKELPDVAFSTRTPGNTDGRPCSACTAGRLRRLDIGTRKTIPPSMADFGSYIHTLFPSLTALEVPGLPDIDLLQQTESSQPQPDLETYYRRILADHGFTDS</sequence>
<proteinExistence type="predicted"/>
<dbReference type="Proteomes" id="UP000015241">
    <property type="component" value="Unassembled WGS sequence"/>
</dbReference>
<keyword evidence="2" id="KW-1185">Reference proteome</keyword>
<evidence type="ECO:0008006" key="3">
    <source>
        <dbReference type="Google" id="ProtNLM"/>
    </source>
</evidence>
<evidence type="ECO:0000313" key="2">
    <source>
        <dbReference type="Proteomes" id="UP000015241"/>
    </source>
</evidence>
<dbReference type="EMBL" id="KE504132">
    <property type="protein sequence ID" value="EPT02992.1"/>
    <property type="molecule type" value="Genomic_DNA"/>
</dbReference>
<name>S8EDC4_FOMSC</name>
<protein>
    <recommendedName>
        <fullName evidence="3">F-box domain-containing protein</fullName>
    </recommendedName>
</protein>
<accession>S8EDC4</accession>
<dbReference type="AlphaFoldDB" id="S8EDC4"/>
<dbReference type="SUPFAM" id="SSF52047">
    <property type="entry name" value="RNI-like"/>
    <property type="match status" value="1"/>
</dbReference>
<dbReference type="InterPro" id="IPR032675">
    <property type="entry name" value="LRR_dom_sf"/>
</dbReference>
<dbReference type="InParanoid" id="S8EDC4"/>
<dbReference type="STRING" id="743788.S8EDC4"/>
<dbReference type="Gene3D" id="3.80.10.10">
    <property type="entry name" value="Ribonuclease Inhibitor"/>
    <property type="match status" value="1"/>
</dbReference>
<organism evidence="1 2">
    <name type="scientific">Fomitopsis schrenkii</name>
    <name type="common">Brown rot fungus</name>
    <dbReference type="NCBI Taxonomy" id="2126942"/>
    <lineage>
        <taxon>Eukaryota</taxon>
        <taxon>Fungi</taxon>
        <taxon>Dikarya</taxon>
        <taxon>Basidiomycota</taxon>
        <taxon>Agaricomycotina</taxon>
        <taxon>Agaricomycetes</taxon>
        <taxon>Polyporales</taxon>
        <taxon>Fomitopsis</taxon>
    </lineage>
</organism>
<dbReference type="OrthoDB" id="2663142at2759"/>
<dbReference type="eggNOG" id="ENOG502SQGP">
    <property type="taxonomic scope" value="Eukaryota"/>
</dbReference>